<keyword evidence="1" id="KW-0805">Transcription regulation</keyword>
<keyword evidence="2" id="KW-0238">DNA-binding</keyword>
<dbReference type="Proteomes" id="UP000250796">
    <property type="component" value="Chromosome MESINF"/>
</dbReference>
<evidence type="ECO:0000313" key="5">
    <source>
        <dbReference type="EMBL" id="SSC12432.1"/>
    </source>
</evidence>
<organism evidence="5 6">
    <name type="scientific">Mesotoga infera</name>
    <dbReference type="NCBI Taxonomy" id="1236046"/>
    <lineage>
        <taxon>Bacteria</taxon>
        <taxon>Thermotogati</taxon>
        <taxon>Thermotogota</taxon>
        <taxon>Thermotogae</taxon>
        <taxon>Kosmotogales</taxon>
        <taxon>Kosmotogaceae</taxon>
        <taxon>Mesotoga</taxon>
    </lineage>
</organism>
<dbReference type="SMART" id="SM00420">
    <property type="entry name" value="HTH_DEOR"/>
    <property type="match status" value="1"/>
</dbReference>
<sequence length="254" mass="28317">MLTDERKLKIVDFLKRHQAATTEELVNHFAVSGSTIRRDLDSLAKMKLIVRTHNGAMILAPNVDRSFAVSYNIMKDEKRQIAKAAAKLINEKDFVAISGGSTAYYLAEQLISSPIGDLTILTNSINIMTLILESNKSFDLIVAGGVPMKGSYECVGEITLSTIRRFNIDKFFMGVNGISIEGGISFNNQEEAAVAREICNRSSKVIVIADSTKFGITKRMKVMDIEDVDIFVTDKLDKKRKEEFEKVIRTLITN</sequence>
<dbReference type="InterPro" id="IPR018356">
    <property type="entry name" value="Tscrpt_reg_HTH_DeoR_CS"/>
</dbReference>
<dbReference type="EMBL" id="LS974202">
    <property type="protein sequence ID" value="SSC12432.1"/>
    <property type="molecule type" value="Genomic_DNA"/>
</dbReference>
<proteinExistence type="predicted"/>
<gene>
    <name evidence="5" type="ORF">MESINF_0983</name>
</gene>
<keyword evidence="3" id="KW-0804">Transcription</keyword>
<dbReference type="InterPro" id="IPR014036">
    <property type="entry name" value="DeoR-like_C"/>
</dbReference>
<dbReference type="GO" id="GO:0003700">
    <property type="term" value="F:DNA-binding transcription factor activity"/>
    <property type="evidence" value="ECO:0007669"/>
    <property type="project" value="InterPro"/>
</dbReference>
<evidence type="ECO:0000256" key="2">
    <source>
        <dbReference type="ARBA" id="ARBA00023125"/>
    </source>
</evidence>
<dbReference type="InterPro" id="IPR001034">
    <property type="entry name" value="DeoR_HTH"/>
</dbReference>
<dbReference type="PANTHER" id="PTHR30363">
    <property type="entry name" value="HTH-TYPE TRANSCRIPTIONAL REGULATOR SRLR-RELATED"/>
    <property type="match status" value="1"/>
</dbReference>
<dbReference type="Gene3D" id="3.40.50.1360">
    <property type="match status" value="1"/>
</dbReference>
<dbReference type="GO" id="GO:0003677">
    <property type="term" value="F:DNA binding"/>
    <property type="evidence" value="ECO:0007669"/>
    <property type="project" value="UniProtKB-KW"/>
</dbReference>
<dbReference type="InterPro" id="IPR036390">
    <property type="entry name" value="WH_DNA-bd_sf"/>
</dbReference>
<dbReference type="SMART" id="SM01134">
    <property type="entry name" value="DeoRC"/>
    <property type="match status" value="1"/>
</dbReference>
<dbReference type="PROSITE" id="PS00894">
    <property type="entry name" value="HTH_DEOR_1"/>
    <property type="match status" value="1"/>
</dbReference>
<evidence type="ECO:0000256" key="1">
    <source>
        <dbReference type="ARBA" id="ARBA00023015"/>
    </source>
</evidence>
<evidence type="ECO:0000256" key="3">
    <source>
        <dbReference type="ARBA" id="ARBA00023163"/>
    </source>
</evidence>
<dbReference type="SUPFAM" id="SSF46785">
    <property type="entry name" value="Winged helix' DNA-binding domain"/>
    <property type="match status" value="1"/>
</dbReference>
<dbReference type="InterPro" id="IPR050313">
    <property type="entry name" value="Carb_Metab_HTH_regulators"/>
</dbReference>
<dbReference type="PROSITE" id="PS51000">
    <property type="entry name" value="HTH_DEOR_2"/>
    <property type="match status" value="1"/>
</dbReference>
<dbReference type="RefSeq" id="WP_169698755.1">
    <property type="nucleotide sequence ID" value="NZ_LS974202.1"/>
</dbReference>
<name>A0A7Z7LEX2_9BACT</name>
<dbReference type="KEGG" id="minf:MESINF_0983"/>
<dbReference type="Gene3D" id="1.10.10.10">
    <property type="entry name" value="Winged helix-like DNA-binding domain superfamily/Winged helix DNA-binding domain"/>
    <property type="match status" value="1"/>
</dbReference>
<dbReference type="PRINTS" id="PR00037">
    <property type="entry name" value="HTHLACR"/>
</dbReference>
<evidence type="ECO:0000313" key="6">
    <source>
        <dbReference type="Proteomes" id="UP000250796"/>
    </source>
</evidence>
<dbReference type="Pfam" id="PF00455">
    <property type="entry name" value="DeoRC"/>
    <property type="match status" value="1"/>
</dbReference>
<protein>
    <submittedName>
        <fullName evidence="5">Transcriptional regulator, DeoR family</fullName>
    </submittedName>
</protein>
<dbReference type="Pfam" id="PF08220">
    <property type="entry name" value="HTH_DeoR"/>
    <property type="match status" value="1"/>
</dbReference>
<dbReference type="AlphaFoldDB" id="A0A7Z7LEX2"/>
<dbReference type="InterPro" id="IPR036388">
    <property type="entry name" value="WH-like_DNA-bd_sf"/>
</dbReference>
<feature type="domain" description="HTH deoR-type" evidence="4">
    <location>
        <begin position="3"/>
        <end position="58"/>
    </location>
</feature>
<dbReference type="PANTHER" id="PTHR30363:SF56">
    <property type="entry name" value="TRANSCRIPTIONAL REGULATOR, DEOR FAMILY"/>
    <property type="match status" value="1"/>
</dbReference>
<dbReference type="SUPFAM" id="SSF100950">
    <property type="entry name" value="NagB/RpiA/CoA transferase-like"/>
    <property type="match status" value="1"/>
</dbReference>
<evidence type="ECO:0000259" key="4">
    <source>
        <dbReference type="PROSITE" id="PS51000"/>
    </source>
</evidence>
<accession>A0A7Z7LEX2</accession>
<keyword evidence="6" id="KW-1185">Reference proteome</keyword>
<dbReference type="InterPro" id="IPR037171">
    <property type="entry name" value="NagB/RpiA_transferase-like"/>
</dbReference>
<reference evidence="5 6" key="1">
    <citation type="submission" date="2017-01" db="EMBL/GenBank/DDBJ databases">
        <authorList>
            <person name="Erauso G."/>
        </authorList>
    </citation>
    <scope>NUCLEOTIDE SEQUENCE [LARGE SCALE GENOMIC DNA]</scope>
    <source>
        <strain evidence="5">MESINF1</strain>
    </source>
</reference>